<evidence type="ECO:0000313" key="4">
    <source>
        <dbReference type="Proteomes" id="UP000195540"/>
    </source>
</evidence>
<dbReference type="PANTHER" id="PTHR46401:SF2">
    <property type="entry name" value="GLYCOSYLTRANSFERASE WBBK-RELATED"/>
    <property type="match status" value="1"/>
</dbReference>
<sequence length="374" mass="43144">MKITFFHNDEIGLIHTDLTKKPSSGTVSSLLNLAKGLAILNHDVVILSKAKTCKIHNINYVEIKETNELITWYKENNTDVLVTVGHANNVLPLLVKYKKSRIYHWHHNYLDIKHVVTLLKKNKIDGIVTVSPHHMSSLYKYFILNKITYIRNAIDYDLLAPYKRNIQHRNGLAFVGNISKSKGFDEVINAYFEYINSGGKEILHIYGSTNLYNKNMHSSLNFNEFEVNFYEKINMLKTKNKLVFHGKLPRDILYKELNKRKLLLCGLNKTGGAESAGIGMIEAQYMGCHVITYNRGGQKDSVYKKNNVIRISSDITKKISNVLNDKNDYIKNSFFERYDFINIANEWVSLFQGKKNNKKHFFAIKSRISGIIMK</sequence>
<dbReference type="SUPFAM" id="SSF53756">
    <property type="entry name" value="UDP-Glycosyltransferase/glycogen phosphorylase"/>
    <property type="match status" value="1"/>
</dbReference>
<dbReference type="Gene3D" id="3.40.50.2000">
    <property type="entry name" value="Glycogen Phosphorylase B"/>
    <property type="match status" value="2"/>
</dbReference>
<gene>
    <name evidence="3" type="ORF">AM402_01595</name>
</gene>
<reference evidence="3 4" key="1">
    <citation type="submission" date="2017-05" db="EMBL/GenBank/DDBJ databases">
        <title>Whole genome sequencing of Proteus mirabilis AR_0155.</title>
        <authorList>
            <person name="Conlan S."/>
            <person name="Thomas P.J."/>
            <person name="Mullikin J."/>
            <person name="Frank K.M."/>
            <person name="Segre J.A."/>
        </authorList>
    </citation>
    <scope>NUCLEOTIDE SEQUENCE [LARGE SCALE GENOMIC DNA]</scope>
    <source>
        <strain evidence="3 4">AR_0155</strain>
    </source>
</reference>
<organism evidence="3 4">
    <name type="scientific">Proteus mirabilis</name>
    <dbReference type="NCBI Taxonomy" id="584"/>
    <lineage>
        <taxon>Bacteria</taxon>
        <taxon>Pseudomonadati</taxon>
        <taxon>Pseudomonadota</taxon>
        <taxon>Gammaproteobacteria</taxon>
        <taxon>Enterobacterales</taxon>
        <taxon>Morganellaceae</taxon>
        <taxon>Proteus</taxon>
    </lineage>
</organism>
<dbReference type="GO" id="GO:0016757">
    <property type="term" value="F:glycosyltransferase activity"/>
    <property type="evidence" value="ECO:0007669"/>
    <property type="project" value="InterPro"/>
</dbReference>
<feature type="domain" description="Glycosyl transferase family 1" evidence="2">
    <location>
        <begin position="169"/>
        <end position="327"/>
    </location>
</feature>
<dbReference type="PANTHER" id="PTHR46401">
    <property type="entry name" value="GLYCOSYLTRANSFERASE WBBK-RELATED"/>
    <property type="match status" value="1"/>
</dbReference>
<dbReference type="Pfam" id="PF00534">
    <property type="entry name" value="Glycos_transf_1"/>
    <property type="match status" value="1"/>
</dbReference>
<dbReference type="RefSeq" id="WP_036919514.1">
    <property type="nucleotide sequence ID" value="NZ_BGKV01000085.1"/>
</dbReference>
<evidence type="ECO:0000313" key="3">
    <source>
        <dbReference type="EMBL" id="ARX32888.1"/>
    </source>
</evidence>
<dbReference type="EMBL" id="CP021694">
    <property type="protein sequence ID" value="ARX32888.1"/>
    <property type="molecule type" value="Genomic_DNA"/>
</dbReference>
<dbReference type="AlphaFoldDB" id="A0AAN1BYM0"/>
<evidence type="ECO:0000256" key="1">
    <source>
        <dbReference type="ARBA" id="ARBA00022679"/>
    </source>
</evidence>
<evidence type="ECO:0000259" key="2">
    <source>
        <dbReference type="Pfam" id="PF00534"/>
    </source>
</evidence>
<accession>A0AAN1BYM0</accession>
<dbReference type="Proteomes" id="UP000195540">
    <property type="component" value="Chromosome"/>
</dbReference>
<proteinExistence type="predicted"/>
<name>A0AAN1BYM0_PROMI</name>
<dbReference type="GO" id="GO:0009103">
    <property type="term" value="P:lipopolysaccharide biosynthetic process"/>
    <property type="evidence" value="ECO:0007669"/>
    <property type="project" value="TreeGrafter"/>
</dbReference>
<keyword evidence="1" id="KW-0808">Transferase</keyword>
<dbReference type="InterPro" id="IPR001296">
    <property type="entry name" value="Glyco_trans_1"/>
</dbReference>
<protein>
    <recommendedName>
        <fullName evidence="2">Glycosyl transferase family 1 domain-containing protein</fullName>
    </recommendedName>
</protein>